<reference evidence="1 2" key="1">
    <citation type="submission" date="2024-06" db="EMBL/GenBank/DDBJ databases">
        <title>The Natural Products Discovery Center: Release of the First 8490 Sequenced Strains for Exploring Actinobacteria Biosynthetic Diversity.</title>
        <authorList>
            <person name="Kalkreuter E."/>
            <person name="Kautsar S.A."/>
            <person name="Yang D."/>
            <person name="Bader C.D."/>
            <person name="Teijaro C.N."/>
            <person name="Fluegel L."/>
            <person name="Davis C.M."/>
            <person name="Simpson J.R."/>
            <person name="Lauterbach L."/>
            <person name="Steele A.D."/>
            <person name="Gui C."/>
            <person name="Meng S."/>
            <person name="Li G."/>
            <person name="Viehrig K."/>
            <person name="Ye F."/>
            <person name="Su P."/>
            <person name="Kiefer A.F."/>
            <person name="Nichols A."/>
            <person name="Cepeda A.J."/>
            <person name="Yan W."/>
            <person name="Fan B."/>
            <person name="Jiang Y."/>
            <person name="Adhikari A."/>
            <person name="Zheng C.-J."/>
            <person name="Schuster L."/>
            <person name="Cowan T.M."/>
            <person name="Smanski M.J."/>
            <person name="Chevrette M.G."/>
            <person name="De Carvalho L.P.S."/>
            <person name="Shen B."/>
        </authorList>
    </citation>
    <scope>NUCLEOTIDE SEQUENCE [LARGE SCALE GENOMIC DNA]</scope>
    <source>
        <strain evidence="1 2">NPDC045705</strain>
    </source>
</reference>
<proteinExistence type="predicted"/>
<protein>
    <submittedName>
        <fullName evidence="1">Uncharacterized protein</fullName>
    </submittedName>
</protein>
<dbReference type="EMBL" id="JBEZAM010000001">
    <property type="protein sequence ID" value="MEU7291741.1"/>
    <property type="molecule type" value="Genomic_DNA"/>
</dbReference>
<dbReference type="RefSeq" id="WP_359202875.1">
    <property type="nucleotide sequence ID" value="NZ_JBEZAM010000001.1"/>
</dbReference>
<sequence length="93" mass="9676">MKSLAAVANMQGNMEVALQGGVREAPLGIMVSCEGKGTMNVTYAPAGLSFPLQCVNGTVSTTFNQIDLKQKRASASISVQAPSSVRWAMSVGQ</sequence>
<evidence type="ECO:0000313" key="1">
    <source>
        <dbReference type="EMBL" id="MEU7291741.1"/>
    </source>
</evidence>
<evidence type="ECO:0000313" key="2">
    <source>
        <dbReference type="Proteomes" id="UP001551210"/>
    </source>
</evidence>
<name>A0ABV3CQ73_STREX</name>
<accession>A0ABV3CQ73</accession>
<keyword evidence="2" id="KW-1185">Reference proteome</keyword>
<organism evidence="1 2">
    <name type="scientific">Streptomyces exfoliatus</name>
    <name type="common">Streptomyces hydrogenans</name>
    <dbReference type="NCBI Taxonomy" id="1905"/>
    <lineage>
        <taxon>Bacteria</taxon>
        <taxon>Bacillati</taxon>
        <taxon>Actinomycetota</taxon>
        <taxon>Actinomycetes</taxon>
        <taxon>Kitasatosporales</taxon>
        <taxon>Streptomycetaceae</taxon>
        <taxon>Streptomyces</taxon>
    </lineage>
</organism>
<gene>
    <name evidence="1" type="ORF">AB0A76_00830</name>
</gene>
<comment type="caution">
    <text evidence="1">The sequence shown here is derived from an EMBL/GenBank/DDBJ whole genome shotgun (WGS) entry which is preliminary data.</text>
</comment>
<dbReference type="Proteomes" id="UP001551210">
    <property type="component" value="Unassembled WGS sequence"/>
</dbReference>